<dbReference type="Proteomes" id="UP000828390">
    <property type="component" value="Unassembled WGS sequence"/>
</dbReference>
<keyword evidence="2" id="KW-1185">Reference proteome</keyword>
<gene>
    <name evidence="1" type="ORF">DPMN_154188</name>
</gene>
<dbReference type="AlphaFoldDB" id="A0A9D4J6R8"/>
<comment type="caution">
    <text evidence="1">The sequence shown here is derived from an EMBL/GenBank/DDBJ whole genome shotgun (WGS) entry which is preliminary data.</text>
</comment>
<reference evidence="1" key="2">
    <citation type="submission" date="2020-11" db="EMBL/GenBank/DDBJ databases">
        <authorList>
            <person name="McCartney M.A."/>
            <person name="Auch B."/>
            <person name="Kono T."/>
            <person name="Mallez S."/>
            <person name="Becker A."/>
            <person name="Gohl D.M."/>
            <person name="Silverstein K.A.T."/>
            <person name="Koren S."/>
            <person name="Bechman K.B."/>
            <person name="Herman A."/>
            <person name="Abrahante J.E."/>
            <person name="Garbe J."/>
        </authorList>
    </citation>
    <scope>NUCLEOTIDE SEQUENCE</scope>
    <source>
        <strain evidence="1">Duluth1</strain>
        <tissue evidence="1">Whole animal</tissue>
    </source>
</reference>
<organism evidence="1 2">
    <name type="scientific">Dreissena polymorpha</name>
    <name type="common">Zebra mussel</name>
    <name type="synonym">Mytilus polymorpha</name>
    <dbReference type="NCBI Taxonomy" id="45954"/>
    <lineage>
        <taxon>Eukaryota</taxon>
        <taxon>Metazoa</taxon>
        <taxon>Spiralia</taxon>
        <taxon>Lophotrochozoa</taxon>
        <taxon>Mollusca</taxon>
        <taxon>Bivalvia</taxon>
        <taxon>Autobranchia</taxon>
        <taxon>Heteroconchia</taxon>
        <taxon>Euheterodonta</taxon>
        <taxon>Imparidentia</taxon>
        <taxon>Neoheterodontei</taxon>
        <taxon>Myida</taxon>
        <taxon>Dreissenoidea</taxon>
        <taxon>Dreissenidae</taxon>
        <taxon>Dreissena</taxon>
    </lineage>
</organism>
<evidence type="ECO:0000313" key="1">
    <source>
        <dbReference type="EMBL" id="KAH3800555.1"/>
    </source>
</evidence>
<protein>
    <submittedName>
        <fullName evidence="1">Uncharacterized protein</fullName>
    </submittedName>
</protein>
<name>A0A9D4J6R8_DREPO</name>
<evidence type="ECO:0000313" key="2">
    <source>
        <dbReference type="Proteomes" id="UP000828390"/>
    </source>
</evidence>
<accession>A0A9D4J6R8</accession>
<reference evidence="1" key="1">
    <citation type="journal article" date="2019" name="bioRxiv">
        <title>The Genome of the Zebra Mussel, Dreissena polymorpha: A Resource for Invasive Species Research.</title>
        <authorList>
            <person name="McCartney M.A."/>
            <person name="Auch B."/>
            <person name="Kono T."/>
            <person name="Mallez S."/>
            <person name="Zhang Y."/>
            <person name="Obille A."/>
            <person name="Becker A."/>
            <person name="Abrahante J.E."/>
            <person name="Garbe J."/>
            <person name="Badalamenti J.P."/>
            <person name="Herman A."/>
            <person name="Mangelson H."/>
            <person name="Liachko I."/>
            <person name="Sullivan S."/>
            <person name="Sone E.D."/>
            <person name="Koren S."/>
            <person name="Silverstein K.A.T."/>
            <person name="Beckman K.B."/>
            <person name="Gohl D.M."/>
        </authorList>
    </citation>
    <scope>NUCLEOTIDE SEQUENCE</scope>
    <source>
        <strain evidence="1">Duluth1</strain>
        <tissue evidence="1">Whole animal</tissue>
    </source>
</reference>
<sequence length="503" mass="56871">MLQPSRTGFGTSFPDMRMVTSWYMELKASKQKDVFIPVHDFIFNKYLNESDSSVLKTILMMNKSNVRTLITEKTSLQTIELLSIIRTSKHCLERVEIPAAPVLCNALHGSNIKELAFIGDIDASLVSNVVASMPQLTFLKLKESSLKEGIHFSVTVQCFCLFQCECSLTVIVRLFVELSALKHKICFGLEKVTLIECEAAISRAELLNIDMSKITLGVTIGSIELYNVLRDTTLGNLMLETGSDLALASDILPTLINLKSLSLCGIYLSSCDFKLPASLQCVGLQKIECSSEWLCSLLITLSSLHRNVACELVNVVLQTNYKPYGAAKEAQLFRWRSEVLSCDMSDIEIIVKTVNIELFETLRDLSIRILYLMTADCFSQASQILPTLNKLEDLYLWGTYVDQCDLKPLSTLNCVSLQEGECSFEWLCKLLIKLSLFDHPVKCEVWDFEILSQAPNLIDWYSSQLRFEMVSHDMSNVELHVRNRCIDQYKALLYVNIEIFTLD</sequence>
<dbReference type="EMBL" id="JAIWYP010000007">
    <property type="protein sequence ID" value="KAH3800555.1"/>
    <property type="molecule type" value="Genomic_DNA"/>
</dbReference>
<proteinExistence type="predicted"/>